<dbReference type="RefSeq" id="WP_118333225.1">
    <property type="nucleotide sequence ID" value="NZ_AP025567.1"/>
</dbReference>
<dbReference type="Pfam" id="PF19641">
    <property type="entry name" value="DUF6144"/>
    <property type="match status" value="1"/>
</dbReference>
<evidence type="ECO:0000313" key="1">
    <source>
        <dbReference type="EMBL" id="RHJ89136.1"/>
    </source>
</evidence>
<organism evidence="1 2">
    <name type="scientific">Emergencia timonensis</name>
    <dbReference type="NCBI Taxonomy" id="1776384"/>
    <lineage>
        <taxon>Bacteria</taxon>
        <taxon>Bacillati</taxon>
        <taxon>Bacillota</taxon>
        <taxon>Clostridia</taxon>
        <taxon>Peptostreptococcales</taxon>
        <taxon>Anaerovoracaceae</taxon>
        <taxon>Emergencia</taxon>
    </lineage>
</organism>
<gene>
    <name evidence="1" type="ORF">DW099_00745</name>
</gene>
<comment type="caution">
    <text evidence="1">The sequence shown here is derived from an EMBL/GenBank/DDBJ whole genome shotgun (WGS) entry which is preliminary data.</text>
</comment>
<sequence length="192" mass="22201">MKNFNMPDFVSPTLEQEEMERLKKSLTKHISKKDAEEFLALIPLAVNAGADQRGLWVENMCRALEDHFDKEEIIEIRKDCYCDENGRLQEAAKSLREVYESVGCDLENMVAVLNESGAGWYMEGKVLYTKMFVCECPMLEQGRIHQSLTWCHCTAGYSKALFEHIFERPVEVEVLQSIKQGFDYCLMRVEIV</sequence>
<keyword evidence="2" id="KW-1185">Reference proteome</keyword>
<dbReference type="OrthoDB" id="2035251at2"/>
<dbReference type="STRING" id="1776384.GCA_900086585_02426"/>
<dbReference type="Proteomes" id="UP000284841">
    <property type="component" value="Unassembled WGS sequence"/>
</dbReference>
<evidence type="ECO:0008006" key="3">
    <source>
        <dbReference type="Google" id="ProtNLM"/>
    </source>
</evidence>
<name>A0A415E5T1_9FIRM</name>
<dbReference type="AlphaFoldDB" id="A0A415E5T1"/>
<protein>
    <recommendedName>
        <fullName evidence="3">L-2-amino-thiazoline-4-carboxylic acid hydrolase</fullName>
    </recommendedName>
</protein>
<reference evidence="1 2" key="1">
    <citation type="submission" date="2018-08" db="EMBL/GenBank/DDBJ databases">
        <title>A genome reference for cultivated species of the human gut microbiota.</title>
        <authorList>
            <person name="Zou Y."/>
            <person name="Xue W."/>
            <person name="Luo G."/>
        </authorList>
    </citation>
    <scope>NUCLEOTIDE SEQUENCE [LARGE SCALE GENOMIC DNA]</scope>
    <source>
        <strain evidence="1 2">AM07-24</strain>
    </source>
</reference>
<proteinExistence type="predicted"/>
<dbReference type="EMBL" id="QRMS01000001">
    <property type="protein sequence ID" value="RHJ89136.1"/>
    <property type="molecule type" value="Genomic_DNA"/>
</dbReference>
<accession>A0A415E5T1</accession>
<dbReference type="InterPro" id="IPR046142">
    <property type="entry name" value="DUF6144"/>
</dbReference>
<evidence type="ECO:0000313" key="2">
    <source>
        <dbReference type="Proteomes" id="UP000284841"/>
    </source>
</evidence>